<evidence type="ECO:0000313" key="3">
    <source>
        <dbReference type="Proteomes" id="UP000703269"/>
    </source>
</evidence>
<reference evidence="2 3" key="1">
    <citation type="submission" date="2021-08" db="EMBL/GenBank/DDBJ databases">
        <title>Draft Genome Sequence of Phanerochaete sordida strain YK-624.</title>
        <authorList>
            <person name="Mori T."/>
            <person name="Dohra H."/>
            <person name="Suzuki T."/>
            <person name="Kawagishi H."/>
            <person name="Hirai H."/>
        </authorList>
    </citation>
    <scope>NUCLEOTIDE SEQUENCE [LARGE SCALE GENOMIC DNA]</scope>
    <source>
        <strain evidence="2 3">YK-624</strain>
    </source>
</reference>
<dbReference type="AlphaFoldDB" id="A0A9P3FZV6"/>
<proteinExistence type="predicted"/>
<dbReference type="Proteomes" id="UP000703269">
    <property type="component" value="Unassembled WGS sequence"/>
</dbReference>
<protein>
    <submittedName>
        <fullName evidence="2">Uncharacterized protein</fullName>
    </submittedName>
</protein>
<evidence type="ECO:0000256" key="1">
    <source>
        <dbReference type="SAM" id="MobiDB-lite"/>
    </source>
</evidence>
<gene>
    <name evidence="2" type="ORF">PsYK624_014490</name>
</gene>
<dbReference type="EMBL" id="BPQB01000002">
    <property type="protein sequence ID" value="GJE85370.1"/>
    <property type="molecule type" value="Genomic_DNA"/>
</dbReference>
<keyword evidence="3" id="KW-1185">Reference proteome</keyword>
<sequence>MALSAPDLREIWTVAFSGTEAPAGPKPKSGQRTNQRVSALHCVAKQRTTLFIVLRPPFDPLSHAHRRYLPPLFHFPTHAQSPVPPLPPPNLRTRPPLSTAASCTASVRTAPAARALRQ</sequence>
<accession>A0A9P3FZV6</accession>
<evidence type="ECO:0000313" key="2">
    <source>
        <dbReference type="EMBL" id="GJE85370.1"/>
    </source>
</evidence>
<name>A0A9P3FZV6_9APHY</name>
<comment type="caution">
    <text evidence="2">The sequence shown here is derived from an EMBL/GenBank/DDBJ whole genome shotgun (WGS) entry which is preliminary data.</text>
</comment>
<organism evidence="2 3">
    <name type="scientific">Phanerochaete sordida</name>
    <dbReference type="NCBI Taxonomy" id="48140"/>
    <lineage>
        <taxon>Eukaryota</taxon>
        <taxon>Fungi</taxon>
        <taxon>Dikarya</taxon>
        <taxon>Basidiomycota</taxon>
        <taxon>Agaricomycotina</taxon>
        <taxon>Agaricomycetes</taxon>
        <taxon>Polyporales</taxon>
        <taxon>Phanerochaetaceae</taxon>
        <taxon>Phanerochaete</taxon>
    </lineage>
</organism>
<feature type="region of interest" description="Disordered" evidence="1">
    <location>
        <begin position="80"/>
        <end position="118"/>
    </location>
</feature>